<dbReference type="PROSITE" id="PS00463">
    <property type="entry name" value="ZN2_CY6_FUNGAL_1"/>
    <property type="match status" value="1"/>
</dbReference>
<evidence type="ECO:0000256" key="3">
    <source>
        <dbReference type="ARBA" id="ARBA00023015"/>
    </source>
</evidence>
<dbReference type="PROSITE" id="PS50048">
    <property type="entry name" value="ZN2_CY6_FUNGAL_2"/>
    <property type="match status" value="1"/>
</dbReference>
<evidence type="ECO:0000313" key="9">
    <source>
        <dbReference type="Proteomes" id="UP000243081"/>
    </source>
</evidence>
<keyword evidence="5" id="KW-0539">Nucleus</keyword>
<evidence type="ECO:0000313" key="8">
    <source>
        <dbReference type="EMBL" id="OAQ99375.1"/>
    </source>
</evidence>
<evidence type="ECO:0000256" key="2">
    <source>
        <dbReference type="ARBA" id="ARBA00022723"/>
    </source>
</evidence>
<dbReference type="PANTHER" id="PTHR47338:SF5">
    <property type="entry name" value="ZN(II)2CYS6 TRANSCRIPTION FACTOR (EUROFUNG)"/>
    <property type="match status" value="1"/>
</dbReference>
<evidence type="ECO:0000256" key="1">
    <source>
        <dbReference type="ARBA" id="ARBA00004123"/>
    </source>
</evidence>
<keyword evidence="2" id="KW-0479">Metal-binding</keyword>
<dbReference type="EMBL" id="LUKN01002260">
    <property type="protein sequence ID" value="OAQ99375.1"/>
    <property type="molecule type" value="Genomic_DNA"/>
</dbReference>
<dbReference type="OrthoDB" id="309640at2759"/>
<dbReference type="Gene3D" id="4.10.240.10">
    <property type="entry name" value="Zn(2)-C6 fungal-type DNA-binding domain"/>
    <property type="match status" value="1"/>
</dbReference>
<dbReference type="InterPro" id="IPR036864">
    <property type="entry name" value="Zn2-C6_fun-type_DNA-bd_sf"/>
</dbReference>
<dbReference type="CDD" id="cd00067">
    <property type="entry name" value="GAL4"/>
    <property type="match status" value="1"/>
</dbReference>
<dbReference type="PANTHER" id="PTHR47338">
    <property type="entry name" value="ZN(II)2CYS6 TRANSCRIPTION FACTOR (EUROFUNG)-RELATED"/>
    <property type="match status" value="1"/>
</dbReference>
<dbReference type="SUPFAM" id="SSF57701">
    <property type="entry name" value="Zn2/Cys6 DNA-binding domain"/>
    <property type="match status" value="1"/>
</dbReference>
<comment type="subcellular location">
    <subcellularLocation>
        <location evidence="1">Nucleus</location>
    </subcellularLocation>
</comment>
<dbReference type="InterPro" id="IPR001138">
    <property type="entry name" value="Zn2Cys6_DnaBD"/>
</dbReference>
<protein>
    <recommendedName>
        <fullName evidence="7">Zn(2)-C6 fungal-type domain-containing protein</fullName>
    </recommendedName>
</protein>
<dbReference type="GO" id="GO:0008270">
    <property type="term" value="F:zinc ion binding"/>
    <property type="evidence" value="ECO:0007669"/>
    <property type="project" value="InterPro"/>
</dbReference>
<feature type="compositionally biased region" description="Polar residues" evidence="6">
    <location>
        <begin position="101"/>
        <end position="116"/>
    </location>
</feature>
<dbReference type="GO" id="GO:0005634">
    <property type="term" value="C:nucleus"/>
    <property type="evidence" value="ECO:0007669"/>
    <property type="project" value="UniProtKB-SubCell"/>
</dbReference>
<organism evidence="8 9">
    <name type="scientific">Cordyceps confragosa</name>
    <name type="common">Lecanicillium lecanii</name>
    <dbReference type="NCBI Taxonomy" id="2714763"/>
    <lineage>
        <taxon>Eukaryota</taxon>
        <taxon>Fungi</taxon>
        <taxon>Dikarya</taxon>
        <taxon>Ascomycota</taxon>
        <taxon>Pezizomycotina</taxon>
        <taxon>Sordariomycetes</taxon>
        <taxon>Hypocreomycetidae</taxon>
        <taxon>Hypocreales</taxon>
        <taxon>Cordycipitaceae</taxon>
        <taxon>Akanthomyces</taxon>
    </lineage>
</organism>
<evidence type="ECO:0000256" key="4">
    <source>
        <dbReference type="ARBA" id="ARBA00023163"/>
    </source>
</evidence>
<evidence type="ECO:0000256" key="5">
    <source>
        <dbReference type="ARBA" id="ARBA00023242"/>
    </source>
</evidence>
<dbReference type="CDD" id="cd12148">
    <property type="entry name" value="fungal_TF_MHR"/>
    <property type="match status" value="1"/>
</dbReference>
<gene>
    <name evidence="8" type="ORF">LLEC1_04292</name>
</gene>
<dbReference type="Pfam" id="PF00172">
    <property type="entry name" value="Zn_clus"/>
    <property type="match status" value="1"/>
</dbReference>
<dbReference type="SMART" id="SM00066">
    <property type="entry name" value="GAL4"/>
    <property type="match status" value="1"/>
</dbReference>
<comment type="caution">
    <text evidence="8">The sequence shown here is derived from an EMBL/GenBank/DDBJ whole genome shotgun (WGS) entry which is preliminary data.</text>
</comment>
<feature type="compositionally biased region" description="Basic and acidic residues" evidence="6">
    <location>
        <begin position="626"/>
        <end position="637"/>
    </location>
</feature>
<reference evidence="8 9" key="1">
    <citation type="submission" date="2016-03" db="EMBL/GenBank/DDBJ databases">
        <title>Fine-scale spatial genetic structure of a fungal parasite of coffee scale insects.</title>
        <authorList>
            <person name="Jackson D."/>
            <person name="Zemenick K.A."/>
            <person name="Malloure B."/>
            <person name="Quandt C.A."/>
            <person name="James T.Y."/>
        </authorList>
    </citation>
    <scope>NUCLEOTIDE SEQUENCE [LARGE SCALE GENOMIC DNA]</scope>
    <source>
        <strain evidence="8 9">UM487</strain>
    </source>
</reference>
<dbReference type="GO" id="GO:0003677">
    <property type="term" value="F:DNA binding"/>
    <property type="evidence" value="ECO:0007669"/>
    <property type="project" value="InterPro"/>
</dbReference>
<dbReference type="InterPro" id="IPR050815">
    <property type="entry name" value="TF_fung"/>
</dbReference>
<dbReference type="GO" id="GO:0006351">
    <property type="term" value="P:DNA-templated transcription"/>
    <property type="evidence" value="ECO:0007669"/>
    <property type="project" value="InterPro"/>
</dbReference>
<dbReference type="OMA" id="CIVMEPE"/>
<dbReference type="Proteomes" id="UP000243081">
    <property type="component" value="Unassembled WGS sequence"/>
</dbReference>
<keyword evidence="9" id="KW-1185">Reference proteome</keyword>
<name>A0A179I9P0_CORDF</name>
<dbReference type="GO" id="GO:0000981">
    <property type="term" value="F:DNA-binding transcription factor activity, RNA polymerase II-specific"/>
    <property type="evidence" value="ECO:0007669"/>
    <property type="project" value="InterPro"/>
</dbReference>
<feature type="domain" description="Zn(2)-C6 fungal-type" evidence="7">
    <location>
        <begin position="21"/>
        <end position="51"/>
    </location>
</feature>
<dbReference type="Pfam" id="PF04082">
    <property type="entry name" value="Fungal_trans"/>
    <property type="match status" value="1"/>
</dbReference>
<feature type="region of interest" description="Disordered" evidence="6">
    <location>
        <begin position="626"/>
        <end position="658"/>
    </location>
</feature>
<dbReference type="AlphaFoldDB" id="A0A179I9P0"/>
<accession>A0A179I9P0</accession>
<sequence>MQSVRDEESDRHPASRLSITACFRCREQKLKCGREHPVCGRCQRLNANCAYPAPPDRRGPRGKRKQRFQRGGAENSHDGVGASQLLDARPGSPETLAYEGQGSNQRLSPRATTSRIRSSRPDTVEQAKTPSDDAVGCTTTGLVTEYPVLSNSYQNQLRTSTSLEGGSTLDSSQPPPLPPTSLGLALLEIYFARMYNAAILFHKPLLFQQYIEGKVHRALLRTLFALATLFIHPENCENGATTHSNEELKILSVYQASGIPWAKAAVEEATHLAIQSPSLMVVQALQCIQLYCFGIGQPHSAHLCLALAYRSCQLLGFDKRLPAETGNSSALLDIELGRRCFWACWISTCIVMEPEPYIDSAWKQAAMLPLPGSITSTSQGYEITYSQIMDKYWHAIFVQPRAPTSNTRFPTAAGSLVKIVGVWSKVQLLCKDRPTSITSDELTSVHHFSHLATLLFDDAISVRSLVYQNDNTIEAQNLCLFHDAIYYQCQIVLHSLLVPLFSGIPGDRNLDNYRQTQIRAAETVLSHADRFVELLLPYLHGGEDVSRLPPLLGYGAFVVSMVFLSTEAARRNQLPPEGSVNTNKTAGRLNAVKDISRLLDTLRSYWRALQQPWEVLSSALQAHLSESREQTNDRTLQRADQSGNDAQKPGSGGNTRKSVTEAGNLALRPINEEHESNANMGEVTSGPYTGELDLFADSEWYGLSLAEAGVEQFAGYEPSSLFQQGWKTFG</sequence>
<evidence type="ECO:0000259" key="7">
    <source>
        <dbReference type="PROSITE" id="PS50048"/>
    </source>
</evidence>
<keyword evidence="3" id="KW-0805">Transcription regulation</keyword>
<keyword evidence="4" id="KW-0804">Transcription</keyword>
<dbReference type="InterPro" id="IPR007219">
    <property type="entry name" value="XnlR_reg_dom"/>
</dbReference>
<evidence type="ECO:0000256" key="6">
    <source>
        <dbReference type="SAM" id="MobiDB-lite"/>
    </source>
</evidence>
<feature type="region of interest" description="Disordered" evidence="6">
    <location>
        <begin position="50"/>
        <end position="138"/>
    </location>
</feature>
<proteinExistence type="predicted"/>